<keyword evidence="1" id="KW-1133">Transmembrane helix</keyword>
<dbReference type="EMBL" id="JAGPXF010000002">
    <property type="protein sequence ID" value="KAH7257758.1"/>
    <property type="molecule type" value="Genomic_DNA"/>
</dbReference>
<gene>
    <name evidence="2" type="ORF">BKA59DRAFT_523140</name>
</gene>
<accession>A0A8K0S9G4</accession>
<sequence>MYCGFRSNNAHHTKSGTAILLLGVQCFSTLPAVAQPFTQKDSAIYAAACLSPLLSTITTALTGATKMIRHIFKLYHGVGHRLLRRRGTLGTLFESYSTGELDVLVPVIKAKTNIEKCTVEGLLLEVLFEIRRNQPYPCRTHAHGQTLVPLSRREAGAVNIRSLDPAVHGSQKPKTH</sequence>
<organism evidence="2 3">
    <name type="scientific">Fusarium tricinctum</name>
    <dbReference type="NCBI Taxonomy" id="61284"/>
    <lineage>
        <taxon>Eukaryota</taxon>
        <taxon>Fungi</taxon>
        <taxon>Dikarya</taxon>
        <taxon>Ascomycota</taxon>
        <taxon>Pezizomycotina</taxon>
        <taxon>Sordariomycetes</taxon>
        <taxon>Hypocreomycetidae</taxon>
        <taxon>Hypocreales</taxon>
        <taxon>Nectriaceae</taxon>
        <taxon>Fusarium</taxon>
        <taxon>Fusarium tricinctum species complex</taxon>
    </lineage>
</organism>
<reference evidence="2" key="1">
    <citation type="journal article" date="2021" name="Nat. Commun.">
        <title>Genetic determinants of endophytism in the Arabidopsis root mycobiome.</title>
        <authorList>
            <person name="Mesny F."/>
            <person name="Miyauchi S."/>
            <person name="Thiergart T."/>
            <person name="Pickel B."/>
            <person name="Atanasova L."/>
            <person name="Karlsson M."/>
            <person name="Huettel B."/>
            <person name="Barry K.W."/>
            <person name="Haridas S."/>
            <person name="Chen C."/>
            <person name="Bauer D."/>
            <person name="Andreopoulos W."/>
            <person name="Pangilinan J."/>
            <person name="LaButti K."/>
            <person name="Riley R."/>
            <person name="Lipzen A."/>
            <person name="Clum A."/>
            <person name="Drula E."/>
            <person name="Henrissat B."/>
            <person name="Kohler A."/>
            <person name="Grigoriev I.V."/>
            <person name="Martin F.M."/>
            <person name="Hacquard S."/>
        </authorList>
    </citation>
    <scope>NUCLEOTIDE SEQUENCE</scope>
    <source>
        <strain evidence="2">MPI-SDFR-AT-0068</strain>
    </source>
</reference>
<keyword evidence="1" id="KW-0472">Membrane</keyword>
<proteinExistence type="predicted"/>
<name>A0A8K0S9G4_9HYPO</name>
<feature type="transmembrane region" description="Helical" evidence="1">
    <location>
        <begin position="44"/>
        <end position="64"/>
    </location>
</feature>
<protein>
    <submittedName>
        <fullName evidence="2">Uncharacterized protein</fullName>
    </submittedName>
</protein>
<keyword evidence="3" id="KW-1185">Reference proteome</keyword>
<dbReference type="Proteomes" id="UP000813427">
    <property type="component" value="Unassembled WGS sequence"/>
</dbReference>
<evidence type="ECO:0000313" key="2">
    <source>
        <dbReference type="EMBL" id="KAH7257758.1"/>
    </source>
</evidence>
<dbReference type="AlphaFoldDB" id="A0A8K0S9G4"/>
<evidence type="ECO:0000256" key="1">
    <source>
        <dbReference type="SAM" id="Phobius"/>
    </source>
</evidence>
<keyword evidence="1" id="KW-0812">Transmembrane</keyword>
<comment type="caution">
    <text evidence="2">The sequence shown here is derived from an EMBL/GenBank/DDBJ whole genome shotgun (WGS) entry which is preliminary data.</text>
</comment>
<evidence type="ECO:0000313" key="3">
    <source>
        <dbReference type="Proteomes" id="UP000813427"/>
    </source>
</evidence>